<sequence length="127" mass="14242">MITLYVDAARDTVTGRSAAGCLMIIDKVQTQLKTTLVNTSDNQEAEFLAIIWALQQVPDKNNLQIYSDSSIVTDALQKSYAKHYQCLVDKIKLQLDLYPLSLINWIPEKKNRGAHNLALQALKSANH</sequence>
<dbReference type="OrthoDB" id="7845843at2"/>
<dbReference type="Pfam" id="PF00075">
    <property type="entry name" value="RNase_H"/>
    <property type="match status" value="1"/>
</dbReference>
<dbReference type="CDD" id="cd09279">
    <property type="entry name" value="RNase_HI_like"/>
    <property type="match status" value="1"/>
</dbReference>
<name>A0A6P2CL49_9LACO</name>
<organism evidence="2 3">
    <name type="scientific">Leuconostoc litchii</name>
    <dbReference type="NCBI Taxonomy" id="1981069"/>
    <lineage>
        <taxon>Bacteria</taxon>
        <taxon>Bacillati</taxon>
        <taxon>Bacillota</taxon>
        <taxon>Bacilli</taxon>
        <taxon>Lactobacillales</taxon>
        <taxon>Lactobacillaceae</taxon>
        <taxon>Leuconostoc</taxon>
    </lineage>
</organism>
<dbReference type="SUPFAM" id="SSF53098">
    <property type="entry name" value="Ribonuclease H-like"/>
    <property type="match status" value="1"/>
</dbReference>
<dbReference type="InterPro" id="IPR012337">
    <property type="entry name" value="RNaseH-like_sf"/>
</dbReference>
<protein>
    <submittedName>
        <fullName evidence="2">Ribonuclease HI family protein</fullName>
    </submittedName>
</protein>
<dbReference type="Proteomes" id="UP000442244">
    <property type="component" value="Unassembled WGS sequence"/>
</dbReference>
<evidence type="ECO:0000259" key="1">
    <source>
        <dbReference type="Pfam" id="PF00075"/>
    </source>
</evidence>
<evidence type="ECO:0000313" key="2">
    <source>
        <dbReference type="EMBL" id="TYC46710.1"/>
    </source>
</evidence>
<dbReference type="Gene3D" id="3.30.420.10">
    <property type="entry name" value="Ribonuclease H-like superfamily/Ribonuclease H"/>
    <property type="match status" value="1"/>
</dbReference>
<dbReference type="GO" id="GO:0003676">
    <property type="term" value="F:nucleic acid binding"/>
    <property type="evidence" value="ECO:0007669"/>
    <property type="project" value="InterPro"/>
</dbReference>
<evidence type="ECO:0000313" key="3">
    <source>
        <dbReference type="Proteomes" id="UP000442244"/>
    </source>
</evidence>
<reference evidence="2 3" key="1">
    <citation type="submission" date="2019-01" db="EMBL/GenBank/DDBJ databases">
        <title>Leuconostoc litchii sp. nov., a novel lactic acid bacterium isolated from lychee.</title>
        <authorList>
            <person name="Wang L.-T."/>
        </authorList>
    </citation>
    <scope>NUCLEOTIDE SEQUENCE [LARGE SCALE GENOMIC DNA]</scope>
    <source>
        <strain evidence="2 3">MB7</strain>
    </source>
</reference>
<comment type="caution">
    <text evidence="2">The sequence shown here is derived from an EMBL/GenBank/DDBJ whole genome shotgun (WGS) entry which is preliminary data.</text>
</comment>
<gene>
    <name evidence="2" type="ORF">ESZ47_00805</name>
</gene>
<accession>A0A6P2CL49</accession>
<keyword evidence="3" id="KW-1185">Reference proteome</keyword>
<feature type="domain" description="RNase H type-1" evidence="1">
    <location>
        <begin position="2"/>
        <end position="82"/>
    </location>
</feature>
<dbReference type="InterPro" id="IPR002156">
    <property type="entry name" value="RNaseH_domain"/>
</dbReference>
<dbReference type="GO" id="GO:0004523">
    <property type="term" value="F:RNA-DNA hybrid ribonuclease activity"/>
    <property type="evidence" value="ECO:0007669"/>
    <property type="project" value="InterPro"/>
</dbReference>
<dbReference type="EMBL" id="SDGY01000001">
    <property type="protein sequence ID" value="TYC46710.1"/>
    <property type="molecule type" value="Genomic_DNA"/>
</dbReference>
<dbReference type="AlphaFoldDB" id="A0A6P2CL49"/>
<proteinExistence type="predicted"/>
<dbReference type="InterPro" id="IPR036397">
    <property type="entry name" value="RNaseH_sf"/>
</dbReference>
<dbReference type="RefSeq" id="WP_148603893.1">
    <property type="nucleotide sequence ID" value="NZ_SDGY01000001.1"/>
</dbReference>